<dbReference type="InterPro" id="IPR026870">
    <property type="entry name" value="Zinc_ribbon_dom"/>
</dbReference>
<keyword evidence="4" id="KW-1185">Reference proteome</keyword>
<organism evidence="3 4">
    <name type="scientific">Schwartzia succinivorans DSM 10502</name>
    <dbReference type="NCBI Taxonomy" id="1123243"/>
    <lineage>
        <taxon>Bacteria</taxon>
        <taxon>Bacillati</taxon>
        <taxon>Bacillota</taxon>
        <taxon>Negativicutes</taxon>
        <taxon>Selenomonadales</taxon>
        <taxon>Selenomonadaceae</taxon>
        <taxon>Schwartzia</taxon>
    </lineage>
</organism>
<dbReference type="EMBL" id="FQUG01000010">
    <property type="protein sequence ID" value="SHF25951.1"/>
    <property type="molecule type" value="Genomic_DNA"/>
</dbReference>
<dbReference type="Proteomes" id="UP000184404">
    <property type="component" value="Unassembled WGS sequence"/>
</dbReference>
<evidence type="ECO:0000256" key="1">
    <source>
        <dbReference type="SAM" id="Phobius"/>
    </source>
</evidence>
<feature type="transmembrane region" description="Helical" evidence="1">
    <location>
        <begin position="108"/>
        <end position="129"/>
    </location>
</feature>
<reference evidence="3 4" key="1">
    <citation type="submission" date="2016-11" db="EMBL/GenBank/DDBJ databases">
        <authorList>
            <person name="Jaros S."/>
            <person name="Januszkiewicz K."/>
            <person name="Wedrychowicz H."/>
        </authorList>
    </citation>
    <scope>NUCLEOTIDE SEQUENCE [LARGE SCALE GENOMIC DNA]</scope>
    <source>
        <strain evidence="3 4">DSM 10502</strain>
    </source>
</reference>
<feature type="domain" description="Zinc-ribbon" evidence="2">
    <location>
        <begin position="3"/>
        <end position="24"/>
    </location>
</feature>
<dbReference type="AlphaFoldDB" id="A0A1M5A6M6"/>
<feature type="transmembrane region" description="Helical" evidence="1">
    <location>
        <begin position="252"/>
        <end position="271"/>
    </location>
</feature>
<keyword evidence="1" id="KW-1133">Transmembrane helix</keyword>
<feature type="transmembrane region" description="Helical" evidence="1">
    <location>
        <begin position="135"/>
        <end position="154"/>
    </location>
</feature>
<dbReference type="RefSeq" id="WP_072936334.1">
    <property type="nucleotide sequence ID" value="NZ_FQUG01000010.1"/>
</dbReference>
<keyword evidence="1" id="KW-0812">Transmembrane</keyword>
<keyword evidence="1" id="KW-0472">Membrane</keyword>
<feature type="transmembrane region" description="Helical" evidence="1">
    <location>
        <begin position="197"/>
        <end position="219"/>
    </location>
</feature>
<evidence type="ECO:0000313" key="3">
    <source>
        <dbReference type="EMBL" id="SHF25951.1"/>
    </source>
</evidence>
<sequence>MKKCINCQTELSDDSVFCSECGSKQPVEESNQEFEPNAEAVITPVEKNPGKDVVAEQATALLNASNKALSSIGVSKWDKIGLIGIVLMGIAVLLPIVNASFVSTLTSLINVSQLLSFVVLVLCCVSAYYLSEKNFNVPCAVGGGIFAVSAYMCYKIHSTLAQLSAEMDKSAQGLSFLFGGGMAKGIQKMLSDMGIGIGLYFLLAGAVIVMLSCGASRLIRRNENVEIGAIITEVKNMMSETVDIGSMRLPTFALTIVVITIIAFIGTTLNVQSPM</sequence>
<dbReference type="Pfam" id="PF13240">
    <property type="entry name" value="Zn_Ribbon_1"/>
    <property type="match status" value="1"/>
</dbReference>
<evidence type="ECO:0000259" key="2">
    <source>
        <dbReference type="Pfam" id="PF13240"/>
    </source>
</evidence>
<protein>
    <submittedName>
        <fullName evidence="3">Zinc-ribbon domain-containing protein</fullName>
    </submittedName>
</protein>
<dbReference type="OrthoDB" id="2295373at2"/>
<name>A0A1M5A6M6_9FIRM</name>
<gene>
    <name evidence="3" type="ORF">SAMN02745190_02232</name>
</gene>
<dbReference type="STRING" id="1123243.SAMN02745190_02232"/>
<evidence type="ECO:0000313" key="4">
    <source>
        <dbReference type="Proteomes" id="UP000184404"/>
    </source>
</evidence>
<feature type="transmembrane region" description="Helical" evidence="1">
    <location>
        <begin position="80"/>
        <end position="101"/>
    </location>
</feature>
<accession>A0A1M5A6M6</accession>
<proteinExistence type="predicted"/>